<feature type="DNA-binding region" description="H-T-H motif" evidence="4">
    <location>
        <begin position="48"/>
        <end position="67"/>
    </location>
</feature>
<gene>
    <name evidence="7" type="ORF">G5C65_36705</name>
</gene>
<sequence>MSAASASSSSSSSSSSRGRTGRPPRTSRAQILQAAWRLIEREGWQKLTMRRLAAEAGAAPTTLYHHVRDKDDLLTQLLNDYADRLPRPELPDGPRERILVAATAMHDSLSAVPWAVEVLAGGDFFGDSALWMVETIVRGAIDCGCTPEQAVDLYRGLWYYTAGEILVRSATERRHAERGYDAYAEAVRARMSRSRLPHMSALADRWAALVARPTYPRGLSAFVDGLLRQGRGEGA</sequence>
<evidence type="ECO:0000313" key="7">
    <source>
        <dbReference type="EMBL" id="NGO73764.1"/>
    </source>
</evidence>
<dbReference type="PROSITE" id="PS50977">
    <property type="entry name" value="HTH_TETR_2"/>
    <property type="match status" value="1"/>
</dbReference>
<dbReference type="GO" id="GO:0000976">
    <property type="term" value="F:transcription cis-regulatory region binding"/>
    <property type="evidence" value="ECO:0007669"/>
    <property type="project" value="TreeGrafter"/>
</dbReference>
<dbReference type="PANTHER" id="PTHR30055">
    <property type="entry name" value="HTH-TYPE TRANSCRIPTIONAL REGULATOR RUTR"/>
    <property type="match status" value="1"/>
</dbReference>
<keyword evidence="8" id="KW-1185">Reference proteome</keyword>
<keyword evidence="2 4" id="KW-0238">DNA-binding</keyword>
<evidence type="ECO:0000259" key="6">
    <source>
        <dbReference type="PROSITE" id="PS50977"/>
    </source>
</evidence>
<comment type="caution">
    <text evidence="7">The sequence shown here is derived from an EMBL/GenBank/DDBJ whole genome shotgun (WGS) entry which is preliminary data.</text>
</comment>
<dbReference type="GO" id="GO:0003700">
    <property type="term" value="F:DNA-binding transcription factor activity"/>
    <property type="evidence" value="ECO:0007669"/>
    <property type="project" value="TreeGrafter"/>
</dbReference>
<dbReference type="InterPro" id="IPR001647">
    <property type="entry name" value="HTH_TetR"/>
</dbReference>
<reference evidence="7 8" key="1">
    <citation type="submission" date="2020-02" db="EMBL/GenBank/DDBJ databases">
        <title>Whole-genome analyses of novel actinobacteria.</title>
        <authorList>
            <person name="Sahin N."/>
            <person name="Tatar D."/>
        </authorList>
    </citation>
    <scope>NUCLEOTIDE SEQUENCE [LARGE SCALE GENOMIC DNA]</scope>
    <source>
        <strain evidence="7 8">SB3404</strain>
    </source>
</reference>
<organism evidence="7 8">
    <name type="scientific">Streptomyces boncukensis</name>
    <dbReference type="NCBI Taxonomy" id="2711219"/>
    <lineage>
        <taxon>Bacteria</taxon>
        <taxon>Bacillati</taxon>
        <taxon>Actinomycetota</taxon>
        <taxon>Actinomycetes</taxon>
        <taxon>Kitasatosporales</taxon>
        <taxon>Streptomycetaceae</taxon>
        <taxon>Streptomyces</taxon>
    </lineage>
</organism>
<dbReference type="PRINTS" id="PR00455">
    <property type="entry name" value="HTHTETR"/>
</dbReference>
<evidence type="ECO:0000256" key="4">
    <source>
        <dbReference type="PROSITE-ProRule" id="PRU00335"/>
    </source>
</evidence>
<dbReference type="InterPro" id="IPR036271">
    <property type="entry name" value="Tet_transcr_reg_TetR-rel_C_sf"/>
</dbReference>
<keyword evidence="1" id="KW-0805">Transcription regulation</keyword>
<dbReference type="Proteomes" id="UP000477722">
    <property type="component" value="Unassembled WGS sequence"/>
</dbReference>
<dbReference type="PANTHER" id="PTHR30055:SF151">
    <property type="entry name" value="TRANSCRIPTIONAL REGULATORY PROTEIN"/>
    <property type="match status" value="1"/>
</dbReference>
<evidence type="ECO:0000256" key="2">
    <source>
        <dbReference type="ARBA" id="ARBA00023125"/>
    </source>
</evidence>
<feature type="domain" description="HTH tetR-type" evidence="6">
    <location>
        <begin position="25"/>
        <end position="85"/>
    </location>
</feature>
<dbReference type="InterPro" id="IPR009057">
    <property type="entry name" value="Homeodomain-like_sf"/>
</dbReference>
<dbReference type="AlphaFoldDB" id="A0A6G4XAJ1"/>
<evidence type="ECO:0000313" key="8">
    <source>
        <dbReference type="Proteomes" id="UP000477722"/>
    </source>
</evidence>
<dbReference type="SUPFAM" id="SSF46689">
    <property type="entry name" value="Homeodomain-like"/>
    <property type="match status" value="1"/>
</dbReference>
<evidence type="ECO:0000256" key="1">
    <source>
        <dbReference type="ARBA" id="ARBA00023015"/>
    </source>
</evidence>
<dbReference type="Pfam" id="PF00440">
    <property type="entry name" value="TetR_N"/>
    <property type="match status" value="1"/>
</dbReference>
<dbReference type="RefSeq" id="WP_165303366.1">
    <property type="nucleotide sequence ID" value="NZ_JAAKZZ010000886.1"/>
</dbReference>
<dbReference type="EMBL" id="JAAKZZ010000886">
    <property type="protein sequence ID" value="NGO73764.1"/>
    <property type="molecule type" value="Genomic_DNA"/>
</dbReference>
<proteinExistence type="predicted"/>
<keyword evidence="3" id="KW-0804">Transcription</keyword>
<protein>
    <submittedName>
        <fullName evidence="7">TetR/AcrR family transcriptional regulator</fullName>
    </submittedName>
</protein>
<dbReference type="Pfam" id="PF02909">
    <property type="entry name" value="TetR_C_1"/>
    <property type="match status" value="1"/>
</dbReference>
<evidence type="ECO:0000256" key="3">
    <source>
        <dbReference type="ARBA" id="ARBA00023163"/>
    </source>
</evidence>
<accession>A0A6G4XAJ1</accession>
<dbReference type="InterPro" id="IPR050109">
    <property type="entry name" value="HTH-type_TetR-like_transc_reg"/>
</dbReference>
<name>A0A6G4XAJ1_9ACTN</name>
<dbReference type="Gene3D" id="1.10.357.10">
    <property type="entry name" value="Tetracycline Repressor, domain 2"/>
    <property type="match status" value="1"/>
</dbReference>
<dbReference type="InterPro" id="IPR004111">
    <property type="entry name" value="Repressor_TetR_C"/>
</dbReference>
<dbReference type="SUPFAM" id="SSF48498">
    <property type="entry name" value="Tetracyclin repressor-like, C-terminal domain"/>
    <property type="match status" value="1"/>
</dbReference>
<dbReference type="GO" id="GO:0045892">
    <property type="term" value="P:negative regulation of DNA-templated transcription"/>
    <property type="evidence" value="ECO:0007669"/>
    <property type="project" value="InterPro"/>
</dbReference>
<evidence type="ECO:0000256" key="5">
    <source>
        <dbReference type="SAM" id="MobiDB-lite"/>
    </source>
</evidence>
<dbReference type="Gene3D" id="1.10.10.60">
    <property type="entry name" value="Homeodomain-like"/>
    <property type="match status" value="1"/>
</dbReference>
<feature type="region of interest" description="Disordered" evidence="5">
    <location>
        <begin position="1"/>
        <end position="27"/>
    </location>
</feature>